<dbReference type="Proteomes" id="UP000594380">
    <property type="component" value="Unassembled WGS sequence"/>
</dbReference>
<organism evidence="1 2">
    <name type="scientific">Paraburkholderia youngii</name>
    <dbReference type="NCBI Taxonomy" id="2782701"/>
    <lineage>
        <taxon>Bacteria</taxon>
        <taxon>Pseudomonadati</taxon>
        <taxon>Pseudomonadota</taxon>
        <taxon>Betaproteobacteria</taxon>
        <taxon>Burkholderiales</taxon>
        <taxon>Burkholderiaceae</taxon>
        <taxon>Paraburkholderia</taxon>
    </lineage>
</organism>
<reference evidence="1 2" key="1">
    <citation type="submission" date="2020-02" db="EMBL/GenBank/DDBJ databases">
        <title>Paraburkholderia simonii sp. nov. and Paraburkholderia youngii sp. nov. Brazilian and Mexican Mimosa-associated rhizobia.</title>
        <authorList>
            <person name="Mavima L."/>
            <person name="Beukes C.W."/>
            <person name="Chan W.Y."/>
            <person name="Palmer M."/>
            <person name="De Meyer S.E."/>
            <person name="James E.K."/>
            <person name="Venter S.N."/>
            <person name="Steenkamp E.T."/>
        </authorList>
    </citation>
    <scope>NUCLEOTIDE SEQUENCE [LARGE SCALE GENOMIC DNA]</scope>
    <source>
        <strain evidence="1 2">JPY169</strain>
    </source>
</reference>
<sequence length="70" mass="7814">MTSREAQDILHAAFVAAALIVQAQPYRNDAHAQRRFEHIVNQILSEHVPRGMSVAEFIQYAGRPASVLSQ</sequence>
<protein>
    <submittedName>
        <fullName evidence="1">Uncharacterized protein</fullName>
    </submittedName>
</protein>
<gene>
    <name evidence="1" type="ORF">G5S42_41450</name>
</gene>
<dbReference type="GeneID" id="301106784"/>
<evidence type="ECO:0000313" key="1">
    <source>
        <dbReference type="EMBL" id="NUY05875.1"/>
    </source>
</evidence>
<dbReference type="RefSeq" id="WP_176112345.1">
    <property type="nucleotide sequence ID" value="NZ_JAALDK010000003.1"/>
</dbReference>
<dbReference type="AlphaFoldDB" id="A0A7Y6K7K0"/>
<evidence type="ECO:0000313" key="2">
    <source>
        <dbReference type="Proteomes" id="UP000594380"/>
    </source>
</evidence>
<comment type="caution">
    <text evidence="1">The sequence shown here is derived from an EMBL/GenBank/DDBJ whole genome shotgun (WGS) entry which is preliminary data.</text>
</comment>
<dbReference type="EMBL" id="JAALDK010000003">
    <property type="protein sequence ID" value="NUY05875.1"/>
    <property type="molecule type" value="Genomic_DNA"/>
</dbReference>
<accession>A0A7Y6K7K0</accession>
<proteinExistence type="predicted"/>
<name>A0A7Y6K7K0_9BURK</name>